<dbReference type="KEGG" id="samy:DB32_008025"/>
<sequence>MEFVDVRHPVSQRLSKWGLVHGWLVAHGARRIAMRATATGFLVSAEDPVLGEHAEAVGIDEDPSSAAWRAITRLNGTPR</sequence>
<dbReference type="EMBL" id="CP011125">
    <property type="protein sequence ID" value="AKF10876.1"/>
    <property type="molecule type" value="Genomic_DNA"/>
</dbReference>
<protein>
    <submittedName>
        <fullName evidence="1">Uncharacterized protein</fullName>
    </submittedName>
</protein>
<name>A0A0F6YM24_9BACT</name>
<dbReference type="STRING" id="927083.DB32_008025"/>
<gene>
    <name evidence="1" type="ORF">DB32_008025</name>
</gene>
<proteinExistence type="predicted"/>
<dbReference type="Proteomes" id="UP000034883">
    <property type="component" value="Chromosome"/>
</dbReference>
<accession>A0A0F6YM24</accession>
<dbReference type="AlphaFoldDB" id="A0A0F6YM24"/>
<organism evidence="1 2">
    <name type="scientific">Sandaracinus amylolyticus</name>
    <dbReference type="NCBI Taxonomy" id="927083"/>
    <lineage>
        <taxon>Bacteria</taxon>
        <taxon>Pseudomonadati</taxon>
        <taxon>Myxococcota</taxon>
        <taxon>Polyangia</taxon>
        <taxon>Polyangiales</taxon>
        <taxon>Sandaracinaceae</taxon>
        <taxon>Sandaracinus</taxon>
    </lineage>
</organism>
<evidence type="ECO:0000313" key="1">
    <source>
        <dbReference type="EMBL" id="AKF10876.1"/>
    </source>
</evidence>
<reference evidence="1 2" key="1">
    <citation type="submission" date="2015-03" db="EMBL/GenBank/DDBJ databases">
        <title>Genome assembly of Sandaracinus amylolyticus DSM 53668.</title>
        <authorList>
            <person name="Sharma G."/>
            <person name="Subramanian S."/>
        </authorList>
    </citation>
    <scope>NUCLEOTIDE SEQUENCE [LARGE SCALE GENOMIC DNA]</scope>
    <source>
        <strain evidence="1 2">DSM 53668</strain>
    </source>
</reference>
<keyword evidence="2" id="KW-1185">Reference proteome</keyword>
<evidence type="ECO:0000313" key="2">
    <source>
        <dbReference type="Proteomes" id="UP000034883"/>
    </source>
</evidence>